<evidence type="ECO:0000259" key="3">
    <source>
        <dbReference type="Pfam" id="PF02885"/>
    </source>
</evidence>
<sequence>MLSPVNFEFTITARELVHALAAGPKKARTLTVDETRAMIHLWAKGEMDDLQFGALLMIMRHRGETAEEVAGAALGLRDFSVFVSVPELAVSLDWPCYAGKREQFPWLLFAALRLGKKGQRVLLHGDELASPKRNHVAAFVKQAGIATAIDAKSAAKALDSKGVVYMALDSMLPLWSRIRELHRTLGLRSLLTQAVRFFNPANCQYGVRTYFHHGLDDHYLAVLSAMAAHSQPQQILIFRGHQGEAEINPRVENELVFWRNGAVTRELLPACAPQGTQAQLQLLGTDDEVLARFADVARPGASDNSLQAAAVNATLAAMLLLLGKAATAESAVALATSGKGLANPAIDALCRVLIKQGCRDEQEAFQLLRQKSMHCGISMDKLAQQLLLHVAAA</sequence>
<dbReference type="Pfam" id="PF03861">
    <property type="entry name" value="ANTAR"/>
    <property type="match status" value="1"/>
</dbReference>
<dbReference type="InterPro" id="IPR005940">
    <property type="entry name" value="Anthranilate_Pribosyl_Tfrase"/>
</dbReference>
<dbReference type="Pfam" id="PF02885">
    <property type="entry name" value="Glycos_trans_3N"/>
    <property type="match status" value="1"/>
</dbReference>
<dbReference type="InterPro" id="IPR017459">
    <property type="entry name" value="Glycosyl_Trfase_fam3_N_dom"/>
</dbReference>
<evidence type="ECO:0000256" key="1">
    <source>
        <dbReference type="ARBA" id="ARBA00022676"/>
    </source>
</evidence>
<feature type="domain" description="ANTAR" evidence="4">
    <location>
        <begin position="352"/>
        <end position="387"/>
    </location>
</feature>
<accession>A0ABX7QLP4</accession>
<dbReference type="PANTHER" id="PTHR43285:SF4">
    <property type="entry name" value="TRANSFERASE"/>
    <property type="match status" value="1"/>
</dbReference>
<dbReference type="InterPro" id="IPR035902">
    <property type="entry name" value="Nuc_phospho_transferase"/>
</dbReference>
<dbReference type="SUPFAM" id="SSF47648">
    <property type="entry name" value="Nucleoside phosphorylase/phosphoribosyltransferase N-terminal domain"/>
    <property type="match status" value="1"/>
</dbReference>
<organism evidence="5 6">
    <name type="scientific">Shewanella avicenniae</name>
    <dbReference type="NCBI Taxonomy" id="2814294"/>
    <lineage>
        <taxon>Bacteria</taxon>
        <taxon>Pseudomonadati</taxon>
        <taxon>Pseudomonadota</taxon>
        <taxon>Gammaproteobacteria</taxon>
        <taxon>Alteromonadales</taxon>
        <taxon>Shewanellaceae</taxon>
        <taxon>Shewanella</taxon>
    </lineage>
</organism>
<keyword evidence="6" id="KW-1185">Reference proteome</keyword>
<dbReference type="SUPFAM" id="SSF52418">
    <property type="entry name" value="Nucleoside phosphorylase/phosphoribosyltransferase catalytic domain"/>
    <property type="match status" value="1"/>
</dbReference>
<dbReference type="RefSeq" id="WP_207353613.1">
    <property type="nucleotide sequence ID" value="NZ_CP071503.1"/>
</dbReference>
<feature type="domain" description="Glycosyl transferase family 3 N-terminal" evidence="3">
    <location>
        <begin position="15"/>
        <end position="79"/>
    </location>
</feature>
<dbReference type="PANTHER" id="PTHR43285">
    <property type="entry name" value="ANTHRANILATE PHOSPHORIBOSYLTRANSFERASE"/>
    <property type="match status" value="1"/>
</dbReference>
<name>A0ABX7QLP4_9GAMM</name>
<dbReference type="InterPro" id="IPR036388">
    <property type="entry name" value="WH-like_DNA-bd_sf"/>
</dbReference>
<evidence type="ECO:0000259" key="4">
    <source>
        <dbReference type="Pfam" id="PF03861"/>
    </source>
</evidence>
<dbReference type="Gene3D" id="3.40.1030.10">
    <property type="entry name" value="Nucleoside phosphorylase/phosphoribosyltransferase catalytic domain"/>
    <property type="match status" value="1"/>
</dbReference>
<keyword evidence="2" id="KW-0808">Transferase</keyword>
<proteinExistence type="predicted"/>
<dbReference type="InterPro" id="IPR005561">
    <property type="entry name" value="ANTAR"/>
</dbReference>
<dbReference type="InterPro" id="IPR036320">
    <property type="entry name" value="Glycosyl_Trfase_fam3_N_dom_sf"/>
</dbReference>
<dbReference type="Proteomes" id="UP000662770">
    <property type="component" value="Chromosome"/>
</dbReference>
<protein>
    <submittedName>
        <fullName evidence="5">ANTAR domain-containing protein</fullName>
    </submittedName>
</protein>
<evidence type="ECO:0000313" key="5">
    <source>
        <dbReference type="EMBL" id="QSX32369.1"/>
    </source>
</evidence>
<evidence type="ECO:0000256" key="2">
    <source>
        <dbReference type="ARBA" id="ARBA00022679"/>
    </source>
</evidence>
<keyword evidence="1" id="KW-0328">Glycosyltransferase</keyword>
<dbReference type="EMBL" id="CP071503">
    <property type="protein sequence ID" value="QSX32369.1"/>
    <property type="molecule type" value="Genomic_DNA"/>
</dbReference>
<gene>
    <name evidence="5" type="ORF">JYB87_11380</name>
</gene>
<dbReference type="Gene3D" id="1.20.970.10">
    <property type="entry name" value="Transferase, Pyrimidine Nucleoside Phosphorylase, Chain C"/>
    <property type="match status" value="1"/>
</dbReference>
<evidence type="ECO:0000313" key="6">
    <source>
        <dbReference type="Proteomes" id="UP000662770"/>
    </source>
</evidence>
<reference evidence="5 6" key="1">
    <citation type="submission" date="2021-03" db="EMBL/GenBank/DDBJ databases">
        <title>Novel species identification of genus Shewanella.</title>
        <authorList>
            <person name="Liu G."/>
            <person name="Zhang Q."/>
        </authorList>
    </citation>
    <scope>NUCLEOTIDE SEQUENCE [LARGE SCALE GENOMIC DNA]</scope>
    <source>
        <strain evidence="5 6">FJAT-51800</strain>
    </source>
</reference>
<dbReference type="Gene3D" id="1.10.10.10">
    <property type="entry name" value="Winged helix-like DNA-binding domain superfamily/Winged helix DNA-binding domain"/>
    <property type="match status" value="1"/>
</dbReference>